<dbReference type="HOGENOM" id="CLU_045808_0_0_0"/>
<geneLocation type="plasmid" evidence="2 3">
    <name>1</name>
</geneLocation>
<dbReference type="InterPro" id="IPR008969">
    <property type="entry name" value="CarboxyPept-like_regulatory"/>
</dbReference>
<sequence>MRVRRVAVVAASIAALALGPHLAVAQPPASADGALYGVVYDSLTRRPLARAYVQVVRAGDLDGGRTVAADSAGRFRVDSLAPGRYLVAFFHPLLDLLRVQATPRVVELGVDIVRVDLGVPDLARVRPVVCGSAQAPSDSSGLLAGRVRDSADGAPVENAKVVLTWSEVALDAGGVRTEHRRVPVTTGRGGSYVLCGVPAGEEMVVSAAAPGRASGEVALEVPPRGFMMLDLALGDTTAGDTTAAGAMHGTARLTGVVRDSAGRAVRGARVSIRGATASTTADADGVFSLGGLPAGTRTLEVRAIGFALRRLPVDLGSDRAAAVNVRMDRVPTLAAVTVLGTPTSGLAGFLDRRARNVADRFITAEDLVRLHASLVSDALRGMRAVWVVPDRHLGTRLLGTSPFTRLHGGNARCAAWIVLNGQAVPRGDDIDMWVGTKDVVGIEVYADGGSVPIKYRPPDNFDGCSVVLVWTRQ</sequence>
<proteinExistence type="predicted"/>
<dbReference type="RefSeq" id="WP_025414034.1">
    <property type="nucleotide sequence ID" value="NZ_CP007129.1"/>
</dbReference>
<dbReference type="SUPFAM" id="SSF49452">
    <property type="entry name" value="Starch-binding domain-like"/>
    <property type="match status" value="2"/>
</dbReference>
<dbReference type="Proteomes" id="UP000019151">
    <property type="component" value="Plasmid 1"/>
</dbReference>
<feature type="chain" id="PRO_5004794537" description="Carboxypeptidase regulatory-like domain-containing protein" evidence="1">
    <location>
        <begin position="26"/>
        <end position="473"/>
    </location>
</feature>
<gene>
    <name evidence="2" type="ORF">J421_5170</name>
</gene>
<evidence type="ECO:0008006" key="4">
    <source>
        <dbReference type="Google" id="ProtNLM"/>
    </source>
</evidence>
<accession>W0RQX9</accession>
<keyword evidence="2" id="KW-0614">Plasmid</keyword>
<evidence type="ECO:0000313" key="2">
    <source>
        <dbReference type="EMBL" id="AHG92705.1"/>
    </source>
</evidence>
<keyword evidence="3" id="KW-1185">Reference proteome</keyword>
<dbReference type="InterPro" id="IPR013784">
    <property type="entry name" value="Carb-bd-like_fold"/>
</dbReference>
<dbReference type="AlphaFoldDB" id="W0RQX9"/>
<organism evidence="2 3">
    <name type="scientific">Gemmatirosa kalamazoonensis</name>
    <dbReference type="NCBI Taxonomy" id="861299"/>
    <lineage>
        <taxon>Bacteria</taxon>
        <taxon>Pseudomonadati</taxon>
        <taxon>Gemmatimonadota</taxon>
        <taxon>Gemmatimonadia</taxon>
        <taxon>Gemmatimonadales</taxon>
        <taxon>Gemmatimonadaceae</taxon>
        <taxon>Gemmatirosa</taxon>
    </lineage>
</organism>
<dbReference type="Pfam" id="PF13620">
    <property type="entry name" value="CarboxypepD_reg"/>
    <property type="match status" value="2"/>
</dbReference>
<keyword evidence="1" id="KW-0732">Signal</keyword>
<dbReference type="GO" id="GO:0030246">
    <property type="term" value="F:carbohydrate binding"/>
    <property type="evidence" value="ECO:0007669"/>
    <property type="project" value="InterPro"/>
</dbReference>
<feature type="signal peptide" evidence="1">
    <location>
        <begin position="1"/>
        <end position="25"/>
    </location>
</feature>
<evidence type="ECO:0000256" key="1">
    <source>
        <dbReference type="SAM" id="SignalP"/>
    </source>
</evidence>
<dbReference type="SUPFAM" id="SSF49464">
    <property type="entry name" value="Carboxypeptidase regulatory domain-like"/>
    <property type="match status" value="1"/>
</dbReference>
<dbReference type="InParanoid" id="W0RQX9"/>
<evidence type="ECO:0000313" key="3">
    <source>
        <dbReference type="Proteomes" id="UP000019151"/>
    </source>
</evidence>
<reference evidence="2 3" key="1">
    <citation type="journal article" date="2014" name="Genome Announc.">
        <title>Genome Sequence and Methylome of Soil Bacterium Gemmatirosa kalamazoonensis KBS708T, a Member of the Rarely Cultivated Gemmatimonadetes Phylum.</title>
        <authorList>
            <person name="Debruyn J.M."/>
            <person name="Radosevich M."/>
            <person name="Wommack K.E."/>
            <person name="Polson S.W."/>
            <person name="Hauser L.J."/>
            <person name="Fawaz M.N."/>
            <person name="Korlach J."/>
            <person name="Tsai Y.C."/>
        </authorList>
    </citation>
    <scope>NUCLEOTIDE SEQUENCE [LARGE SCALE GENOMIC DNA]</scope>
    <source>
        <strain evidence="2 3">KBS708</strain>
        <plasmid evidence="3">Plasmid 1</plasmid>
    </source>
</reference>
<name>W0RQX9_9BACT</name>
<dbReference type="OrthoDB" id="881540at2"/>
<dbReference type="KEGG" id="gba:J421_5170"/>
<dbReference type="EMBL" id="CP007129">
    <property type="protein sequence ID" value="AHG92705.1"/>
    <property type="molecule type" value="Genomic_DNA"/>
</dbReference>
<protein>
    <recommendedName>
        <fullName evidence="4">Carboxypeptidase regulatory-like domain-containing protein</fullName>
    </recommendedName>
</protein>
<dbReference type="Gene3D" id="2.60.40.1120">
    <property type="entry name" value="Carboxypeptidase-like, regulatory domain"/>
    <property type="match status" value="3"/>
</dbReference>